<evidence type="ECO:0008006" key="4">
    <source>
        <dbReference type="Google" id="ProtNLM"/>
    </source>
</evidence>
<evidence type="ECO:0000313" key="2">
    <source>
        <dbReference type="EMBL" id="CAK7237701.1"/>
    </source>
</evidence>
<dbReference type="EMBL" id="CAWUHD010000188">
    <property type="protein sequence ID" value="CAK7237701.1"/>
    <property type="molecule type" value="Genomic_DNA"/>
</dbReference>
<comment type="caution">
    <text evidence="2">The sequence shown here is derived from an EMBL/GenBank/DDBJ whole genome shotgun (WGS) entry which is preliminary data.</text>
</comment>
<name>A0ABP0D0H7_9PEZI</name>
<keyword evidence="3" id="KW-1185">Reference proteome</keyword>
<evidence type="ECO:0000256" key="1">
    <source>
        <dbReference type="SAM" id="MobiDB-lite"/>
    </source>
</evidence>
<feature type="region of interest" description="Disordered" evidence="1">
    <location>
        <begin position="314"/>
        <end position="385"/>
    </location>
</feature>
<gene>
    <name evidence="2" type="ORF">SEUCBS140593_010081</name>
</gene>
<proteinExistence type="predicted"/>
<accession>A0ABP0D0H7</accession>
<dbReference type="Proteomes" id="UP001642482">
    <property type="component" value="Unassembled WGS sequence"/>
</dbReference>
<evidence type="ECO:0000313" key="3">
    <source>
        <dbReference type="Proteomes" id="UP001642482"/>
    </source>
</evidence>
<organism evidence="2 3">
    <name type="scientific">Sporothrix eucalyptigena</name>
    <dbReference type="NCBI Taxonomy" id="1812306"/>
    <lineage>
        <taxon>Eukaryota</taxon>
        <taxon>Fungi</taxon>
        <taxon>Dikarya</taxon>
        <taxon>Ascomycota</taxon>
        <taxon>Pezizomycotina</taxon>
        <taxon>Sordariomycetes</taxon>
        <taxon>Sordariomycetidae</taxon>
        <taxon>Ophiostomatales</taxon>
        <taxon>Ophiostomataceae</taxon>
        <taxon>Sporothrix</taxon>
    </lineage>
</organism>
<sequence>MSAKLKPLILPQLVQERKRYEDGQYLNTEMVEGGMMGNTNVNAYNGLFLVDNASMSDITSPATPTFSHRSGGLGHLRYSSSTSSLDLPLSLPSPSYSECPASPTAISGLAAAVSAANAGSLTAAAVKRPLPDVQEEDLLERVAEHEHEFGDDYSATHRDSYLYGCLCDEPCSHGRDDIIYERPSYDYDLGFVSDCEATANVPSVQRHRHRAGSSVSAISSISNATHDSSFSGLTLRFGSHIHALSRWRSKSTAGRRTFVNLTGAPASEPSLSRAPSRRSSSLSGQPAPVAEPMPVLSPALSSYYGSTESIEHIPTASSTLDDEMELEESQSNLERDRIKAPTPLLPPVFTTDNDLQQQPVSPLPPPSLQTSPLQTPAVASPVTSPGTADAVYGISPMTADAAIPAMSLSLAAVGDGAVATAPTSPTEVRPPPPLSRKFSTASFHVPFSTPSPPIPTAAASSIRGALEPHDEWCDRLGHANYTILPKPYKLPTNDTTDTRALHVLRDDWMLARTNYAKHLVRTGEHYGTTSNTYVLTEAKWAETDREWQRAHDDAMAHITNMLVRAGGDGRARAATLDQLPPLQHHDVSCVIPQILDNAEGKFPGLCDGDIVGPMDRVAYMEREDGGFVATTNIHGEKNGMSRFLRGLADRVRNRK</sequence>
<feature type="region of interest" description="Disordered" evidence="1">
    <location>
        <begin position="261"/>
        <end position="294"/>
    </location>
</feature>
<reference evidence="2 3" key="1">
    <citation type="submission" date="2024-01" db="EMBL/GenBank/DDBJ databases">
        <authorList>
            <person name="Allen C."/>
            <person name="Tagirdzhanova G."/>
        </authorList>
    </citation>
    <scope>NUCLEOTIDE SEQUENCE [LARGE SCALE GENOMIC DNA]</scope>
</reference>
<protein>
    <recommendedName>
        <fullName evidence="4">Only prolin and serin are matching in the corresponding protein</fullName>
    </recommendedName>
</protein>
<feature type="compositionally biased region" description="Low complexity" evidence="1">
    <location>
        <begin position="264"/>
        <end position="283"/>
    </location>
</feature>